<dbReference type="Pfam" id="PF12849">
    <property type="entry name" value="PBP_like_2"/>
    <property type="match status" value="1"/>
</dbReference>
<dbReference type="InterPro" id="IPR024370">
    <property type="entry name" value="PBP_domain"/>
</dbReference>
<dbReference type="InterPro" id="IPR036737">
    <property type="entry name" value="OmpA-like_sf"/>
</dbReference>
<dbReference type="Gene3D" id="3.40.190.10">
    <property type="entry name" value="Periplasmic binding protein-like II"/>
    <property type="match status" value="2"/>
</dbReference>
<dbReference type="Proteomes" id="UP000032266">
    <property type="component" value="Chromosome"/>
</dbReference>
<dbReference type="HOGENOM" id="CLU_026228_8_0_6"/>
<dbReference type="Gene3D" id="3.30.1330.60">
    <property type="entry name" value="OmpA-like domain"/>
    <property type="match status" value="1"/>
</dbReference>
<evidence type="ECO:0000313" key="4">
    <source>
        <dbReference type="EMBL" id="AJQ95878.1"/>
    </source>
</evidence>
<dbReference type="CDD" id="cd13653">
    <property type="entry name" value="PBP2_phosphate_like_1"/>
    <property type="match status" value="1"/>
</dbReference>
<dbReference type="Pfam" id="PF00691">
    <property type="entry name" value="OmpA"/>
    <property type="match status" value="1"/>
</dbReference>
<keyword evidence="1" id="KW-0732">Signal</keyword>
<evidence type="ECO:0000259" key="3">
    <source>
        <dbReference type="PROSITE" id="PS51123"/>
    </source>
</evidence>
<accession>A0A0C5VR49</accession>
<dbReference type="PANTHER" id="PTHR30570:SF1">
    <property type="entry name" value="PHOSPHATE-BINDING PROTEIN PSTS"/>
    <property type="match status" value="1"/>
</dbReference>
<dbReference type="SUPFAM" id="SSF103088">
    <property type="entry name" value="OmpA-like"/>
    <property type="match status" value="1"/>
</dbReference>
<proteinExistence type="predicted"/>
<dbReference type="InterPro" id="IPR006665">
    <property type="entry name" value="OmpA-like"/>
</dbReference>
<dbReference type="STRING" id="1445510.YC6258_03842"/>
<dbReference type="KEGG" id="gsn:YC6258_03842"/>
<evidence type="ECO:0000313" key="5">
    <source>
        <dbReference type="Proteomes" id="UP000032266"/>
    </source>
</evidence>
<dbReference type="PATRIC" id="fig|1445510.3.peg.3819"/>
<dbReference type="EMBL" id="CP007142">
    <property type="protein sequence ID" value="AJQ95878.1"/>
    <property type="molecule type" value="Genomic_DNA"/>
</dbReference>
<dbReference type="SUPFAM" id="SSF53850">
    <property type="entry name" value="Periplasmic binding protein-like II"/>
    <property type="match status" value="1"/>
</dbReference>
<dbReference type="PROSITE" id="PS51123">
    <property type="entry name" value="OMPA_2"/>
    <property type="match status" value="1"/>
</dbReference>
<dbReference type="PANTHER" id="PTHR30570">
    <property type="entry name" value="PERIPLASMIC PHOSPHATE BINDING COMPONENT OF PHOSPHATE ABC TRANSPORTER"/>
    <property type="match status" value="1"/>
</dbReference>
<feature type="domain" description="OmpA-like" evidence="3">
    <location>
        <begin position="309"/>
        <end position="424"/>
    </location>
</feature>
<protein>
    <submittedName>
        <fullName evidence="4">ABC-type phosphate transport system, periplasmic component</fullName>
    </submittedName>
</protein>
<gene>
    <name evidence="4" type="ORF">YC6258_03842</name>
</gene>
<name>A0A0C5VR49_9GAMM</name>
<organism evidence="4 5">
    <name type="scientific">Gynuella sunshinyii YC6258</name>
    <dbReference type="NCBI Taxonomy" id="1445510"/>
    <lineage>
        <taxon>Bacteria</taxon>
        <taxon>Pseudomonadati</taxon>
        <taxon>Pseudomonadota</taxon>
        <taxon>Gammaproteobacteria</taxon>
        <taxon>Oceanospirillales</taxon>
        <taxon>Saccharospirillaceae</taxon>
        <taxon>Gynuella</taxon>
    </lineage>
</organism>
<sequence>MEAIGKIPDNTPLFTIHGSNTIGAHLGPNLIKAYLITKGVKDTEINASGVENEQIVSGFFNNRRVSVYVAAHGSSTGFKGLQSKKADLAAASRPVKNKESSLFPEINMVDGMHEFVLGIDGLAIIVHRNNPIERLNIDQLGQIFSGQISNWSEIGGPDRPIHVYARDDKSGTYDTFDSQVLGRGYKLSDKAERFESNEKLSDQVARDLGGIGFTALATINNAKAIKVNDMGANAFYPDTTTIATEDYPLARRLYFYKADSNNPFVNDFLNFATGPEGQNIVEQTGFVSQNILSYQNHPTPDMPVGYRVLAQSSKRLSVNFRFRADAMDLDNKARADVKRLKLFLEQPENANKQIILFGFSSETSHQIRASLTSELRVNKVKEALLTAGIRNSIELGGYGDINPVATNANTAYANKNNRVEVWVK</sequence>
<keyword evidence="2" id="KW-0472">Membrane</keyword>
<keyword evidence="5" id="KW-1185">Reference proteome</keyword>
<dbReference type="AlphaFoldDB" id="A0A0C5VR49"/>
<evidence type="ECO:0000256" key="2">
    <source>
        <dbReference type="PROSITE-ProRule" id="PRU00473"/>
    </source>
</evidence>
<dbReference type="InterPro" id="IPR050811">
    <property type="entry name" value="Phosphate_ABC_transporter"/>
</dbReference>
<dbReference type="GO" id="GO:0016020">
    <property type="term" value="C:membrane"/>
    <property type="evidence" value="ECO:0007669"/>
    <property type="project" value="UniProtKB-UniRule"/>
</dbReference>
<evidence type="ECO:0000256" key="1">
    <source>
        <dbReference type="ARBA" id="ARBA00022729"/>
    </source>
</evidence>
<reference evidence="4 5" key="1">
    <citation type="submission" date="2014-01" db="EMBL/GenBank/DDBJ databases">
        <title>Full genme sequencing of cellulolytic bacterium Gynuella sunshinyii YC6258T gen. nov., sp. nov.</title>
        <authorList>
            <person name="Khan H."/>
            <person name="Chung E.J."/>
            <person name="Chung Y.R."/>
        </authorList>
    </citation>
    <scope>NUCLEOTIDE SEQUENCE [LARGE SCALE GENOMIC DNA]</scope>
    <source>
        <strain evidence="4 5">YC6258</strain>
    </source>
</reference>